<name>A0ABP6WHR1_9ACTN</name>
<dbReference type="SUPFAM" id="SSF52540">
    <property type="entry name" value="P-loop containing nucleoside triphosphate hydrolases"/>
    <property type="match status" value="1"/>
</dbReference>
<dbReference type="Gene3D" id="3.40.50.300">
    <property type="entry name" value="P-loop containing nucleotide triphosphate hydrolases"/>
    <property type="match status" value="1"/>
</dbReference>
<dbReference type="InterPro" id="IPR027417">
    <property type="entry name" value="P-loop_NTPase"/>
</dbReference>
<dbReference type="RefSeq" id="WP_345562700.1">
    <property type="nucleotide sequence ID" value="NZ_BAABDQ010000006.1"/>
</dbReference>
<proteinExistence type="predicted"/>
<dbReference type="Proteomes" id="UP001500630">
    <property type="component" value="Unassembled WGS sequence"/>
</dbReference>
<protein>
    <recommendedName>
        <fullName evidence="3">IstB-like ATP-binding protein domain-containing protein</fullName>
    </recommendedName>
</protein>
<organism evidence="1 2">
    <name type="scientific">Nonomuraea rosea</name>
    <dbReference type="NCBI Taxonomy" id="638574"/>
    <lineage>
        <taxon>Bacteria</taxon>
        <taxon>Bacillati</taxon>
        <taxon>Actinomycetota</taxon>
        <taxon>Actinomycetes</taxon>
        <taxon>Streptosporangiales</taxon>
        <taxon>Streptosporangiaceae</taxon>
        <taxon>Nonomuraea</taxon>
    </lineage>
</organism>
<dbReference type="EMBL" id="BAABDQ010000006">
    <property type="protein sequence ID" value="GAA3550616.1"/>
    <property type="molecule type" value="Genomic_DNA"/>
</dbReference>
<sequence length="188" mass="20800">MNNPTADPYEQWIAEQTQRRLDRLRAARPAAYAAPGRLHPDIAAWADKVAIGEYGTLAIVGNIGVGKSWSLWAVAERLVAAGYRDRIEITPAHRLRRLVTPPVDQAALDRLAAAGLLAVDDVGSVRISDWDSDRMATLLDPRWEDQRPTILTSNQLNLKDLVGERTASRLSDRVTIVQMAGADRRRTA</sequence>
<evidence type="ECO:0000313" key="1">
    <source>
        <dbReference type="EMBL" id="GAA3550616.1"/>
    </source>
</evidence>
<accession>A0ABP6WHR1</accession>
<evidence type="ECO:0008006" key="3">
    <source>
        <dbReference type="Google" id="ProtNLM"/>
    </source>
</evidence>
<gene>
    <name evidence="1" type="ORF">GCM10022419_033590</name>
</gene>
<evidence type="ECO:0000313" key="2">
    <source>
        <dbReference type="Proteomes" id="UP001500630"/>
    </source>
</evidence>
<reference evidence="2" key="1">
    <citation type="journal article" date="2019" name="Int. J. Syst. Evol. Microbiol.">
        <title>The Global Catalogue of Microorganisms (GCM) 10K type strain sequencing project: providing services to taxonomists for standard genome sequencing and annotation.</title>
        <authorList>
            <consortium name="The Broad Institute Genomics Platform"/>
            <consortium name="The Broad Institute Genome Sequencing Center for Infectious Disease"/>
            <person name="Wu L."/>
            <person name="Ma J."/>
        </authorList>
    </citation>
    <scope>NUCLEOTIDE SEQUENCE [LARGE SCALE GENOMIC DNA]</scope>
    <source>
        <strain evidence="2">JCM 17326</strain>
    </source>
</reference>
<keyword evidence="2" id="KW-1185">Reference proteome</keyword>
<comment type="caution">
    <text evidence="1">The sequence shown here is derived from an EMBL/GenBank/DDBJ whole genome shotgun (WGS) entry which is preliminary data.</text>
</comment>